<dbReference type="EMBL" id="CP136508">
    <property type="protein sequence ID" value="WUR11331.1"/>
    <property type="molecule type" value="Genomic_DNA"/>
</dbReference>
<keyword evidence="2" id="KW-0812">Transmembrane</keyword>
<feature type="compositionally biased region" description="Polar residues" evidence="1">
    <location>
        <begin position="103"/>
        <end position="120"/>
    </location>
</feature>
<evidence type="ECO:0000313" key="5">
    <source>
        <dbReference type="Proteomes" id="UP000321323"/>
    </source>
</evidence>
<feature type="transmembrane region" description="Helical" evidence="2">
    <location>
        <begin position="6"/>
        <end position="25"/>
    </location>
</feature>
<keyword evidence="2" id="KW-1133">Transmembrane helix</keyword>
<feature type="region of interest" description="Disordered" evidence="1">
    <location>
        <begin position="102"/>
        <end position="126"/>
    </location>
</feature>
<gene>
    <name evidence="4" type="ORF">E7V67_016600</name>
</gene>
<evidence type="ECO:0000256" key="1">
    <source>
        <dbReference type="SAM" id="MobiDB-lite"/>
    </source>
</evidence>
<evidence type="ECO:0000259" key="3">
    <source>
        <dbReference type="Pfam" id="PF21724"/>
    </source>
</evidence>
<dbReference type="Pfam" id="PF21724">
    <property type="entry name" value="DUF6861"/>
    <property type="match status" value="1"/>
</dbReference>
<organism evidence="4 5">
    <name type="scientific">[Empedobacter] haloabium</name>
    <dbReference type="NCBI Taxonomy" id="592317"/>
    <lineage>
        <taxon>Bacteria</taxon>
        <taxon>Pseudomonadati</taxon>
        <taxon>Pseudomonadota</taxon>
        <taxon>Betaproteobacteria</taxon>
        <taxon>Burkholderiales</taxon>
        <taxon>Oxalobacteraceae</taxon>
        <taxon>Telluria group</taxon>
        <taxon>Telluria group incertae sedis</taxon>
    </lineage>
</organism>
<proteinExistence type="predicted"/>
<sequence length="126" mass="13672">MNGGSVLGATASGMLGAEILTWIGLGMMVMDMIRTVPDLCKLFAQGFACAWSAGELPEDTHKKRVRLMRQAMDTFAKGEILLVKAILTALVLYLSYRPKYKACSSSNRTSPAGCDNTTRPPCSRHT</sequence>
<feature type="domain" description="NAD(+)--protein-arginine ADP-ribosyltransferase Tre1-like N-terminal" evidence="3">
    <location>
        <begin position="4"/>
        <end position="95"/>
    </location>
</feature>
<evidence type="ECO:0000313" key="4">
    <source>
        <dbReference type="EMBL" id="WUR11331.1"/>
    </source>
</evidence>
<reference evidence="4 5" key="1">
    <citation type="journal article" date="2019" name="Int. J. Syst. Evol. Microbiol.">
        <title>The Draft Whole-Genome Sequence of the Antibiotic Producer Empedobacter haloabium ATCC 31962 Provides Indications for Its Taxonomic Reclassification.</title>
        <authorList>
            <person name="Miess H."/>
            <person name="Arlt P."/>
            <person name="Apel A.K."/>
            <person name="Weber T."/>
            <person name="Nieselt K."/>
            <person name="Hanssen F."/>
            <person name="Czemmel S."/>
            <person name="Nahnsen S."/>
            <person name="Gross H."/>
        </authorList>
    </citation>
    <scope>NUCLEOTIDE SEQUENCE [LARGE SCALE GENOMIC DNA]</scope>
    <source>
        <strain evidence="4 5">ATCC 31962</strain>
    </source>
</reference>
<name>A0ABZ1UF04_9BURK</name>
<dbReference type="Proteomes" id="UP000321323">
    <property type="component" value="Chromosome"/>
</dbReference>
<keyword evidence="2" id="KW-0472">Membrane</keyword>
<feature type="transmembrane region" description="Helical" evidence="2">
    <location>
        <begin position="74"/>
        <end position="96"/>
    </location>
</feature>
<accession>A0ABZ1UF04</accession>
<evidence type="ECO:0000256" key="2">
    <source>
        <dbReference type="SAM" id="Phobius"/>
    </source>
</evidence>
<keyword evidence="5" id="KW-1185">Reference proteome</keyword>
<protein>
    <recommendedName>
        <fullName evidence="3">NAD(+)--protein-arginine ADP-ribosyltransferase Tre1-like N-terminal domain-containing protein</fullName>
    </recommendedName>
</protein>
<dbReference type="InterPro" id="IPR049195">
    <property type="entry name" value="Tre1-like_N"/>
</dbReference>